<dbReference type="EMBL" id="MKZO01000067">
    <property type="protein sequence ID" value="OLS59657.1"/>
    <property type="molecule type" value="Genomic_DNA"/>
</dbReference>
<evidence type="ECO:0000313" key="3">
    <source>
        <dbReference type="Proteomes" id="UP000186736"/>
    </source>
</evidence>
<reference evidence="2 3" key="1">
    <citation type="submission" date="2016-10" db="EMBL/GenBank/DDBJ databases">
        <title>Genome Sequence of Pseudomonas putida GM4FR.</title>
        <authorList>
            <person name="Poehlein A."/>
            <person name="Wemheuer F."/>
            <person name="Hollensteiner J."/>
            <person name="Wemheuer B."/>
        </authorList>
    </citation>
    <scope>NUCLEOTIDE SEQUENCE [LARGE SCALE GENOMIC DNA]</scope>
    <source>
        <strain evidence="2 3">GM4FR</strain>
    </source>
</reference>
<sequence length="218" mass="24190">MSFDFRHWLALACLLPAILLLGISSDMPVFRDAARIEAINRHEDNVDYRLKTERFNQAVKEELTPKLKLEGYGMSFLLLSVFMMQIPRGGQSGCRRLLIHGFGTLVLFPLLAIDMTIRDQVRSLYPAWGDSLGPAWLVIVLLDLALWLLLAPFLYQACRGMRGTGRVSRGVAALLALVCLVLSGVALATGDYVALAVAGGLLVFFGYFLRFAAENVRR</sequence>
<proteinExistence type="predicted"/>
<gene>
    <name evidence="2" type="ORF">PSEMO_56280</name>
</gene>
<feature type="transmembrane region" description="Helical" evidence="1">
    <location>
        <begin position="167"/>
        <end position="186"/>
    </location>
</feature>
<organism evidence="2 3">
    <name type="scientific">Pseudomonas putida</name>
    <name type="common">Arthrobacter siderocapsulatus</name>
    <dbReference type="NCBI Taxonomy" id="303"/>
    <lineage>
        <taxon>Bacteria</taxon>
        <taxon>Pseudomonadati</taxon>
        <taxon>Pseudomonadota</taxon>
        <taxon>Gammaproteobacteria</taxon>
        <taxon>Pseudomonadales</taxon>
        <taxon>Pseudomonadaceae</taxon>
        <taxon>Pseudomonas</taxon>
    </lineage>
</organism>
<dbReference type="Proteomes" id="UP000186736">
    <property type="component" value="Unassembled WGS sequence"/>
</dbReference>
<feature type="transmembrane region" description="Helical" evidence="1">
    <location>
        <begin position="135"/>
        <end position="155"/>
    </location>
</feature>
<accession>A0A1Q9QX20</accession>
<keyword evidence="1" id="KW-0472">Membrane</keyword>
<name>A0A1Q9QX20_PSEPU</name>
<feature type="transmembrane region" description="Helical" evidence="1">
    <location>
        <begin position="98"/>
        <end position="115"/>
    </location>
</feature>
<evidence type="ECO:0000313" key="2">
    <source>
        <dbReference type="EMBL" id="OLS59657.1"/>
    </source>
</evidence>
<keyword evidence="1" id="KW-1133">Transmembrane helix</keyword>
<dbReference type="AlphaFoldDB" id="A0A1Q9QX20"/>
<evidence type="ECO:0000256" key="1">
    <source>
        <dbReference type="SAM" id="Phobius"/>
    </source>
</evidence>
<dbReference type="RefSeq" id="WP_075806223.1">
    <property type="nucleotide sequence ID" value="NZ_MKZO01000067.1"/>
</dbReference>
<keyword evidence="1" id="KW-0812">Transmembrane</keyword>
<protein>
    <submittedName>
        <fullName evidence="2">Uncharacterized protein</fullName>
    </submittedName>
</protein>
<feature type="transmembrane region" description="Helical" evidence="1">
    <location>
        <begin position="192"/>
        <end position="213"/>
    </location>
</feature>
<comment type="caution">
    <text evidence="2">The sequence shown here is derived from an EMBL/GenBank/DDBJ whole genome shotgun (WGS) entry which is preliminary data.</text>
</comment>